<reference evidence="7 8" key="1">
    <citation type="journal article" date="2012" name="BMC Microbiol.">
        <title>Genome sequence of Desulfitobacterium hafniense DCB-2, a Gram-positive anaerobe capable of dehalogenation and metal reduction.</title>
        <authorList>
            <person name="Kim S.H."/>
            <person name="Harzman C."/>
            <person name="Davis J.K."/>
            <person name="Hutcheson R."/>
            <person name="Broderick J.B."/>
            <person name="Marsh T.L."/>
            <person name="Tiedje J.M."/>
        </authorList>
    </citation>
    <scope>NUCLEOTIDE SEQUENCE [LARGE SCALE GENOMIC DNA]</scope>
    <source>
        <strain evidence="8">DSM 10664 / DCB-2</strain>
    </source>
</reference>
<dbReference type="PANTHER" id="PTHR30238:SF4">
    <property type="entry name" value="SLL1022 PROTEIN"/>
    <property type="match status" value="1"/>
</dbReference>
<dbReference type="HOGENOM" id="CLU_070543_0_1_9"/>
<dbReference type="Proteomes" id="UP000007726">
    <property type="component" value="Chromosome"/>
</dbReference>
<organism evidence="7 8">
    <name type="scientific">Desulfitobacterium hafniense (strain DSM 10664 / DCB-2)</name>
    <dbReference type="NCBI Taxonomy" id="272564"/>
    <lineage>
        <taxon>Bacteria</taxon>
        <taxon>Bacillati</taxon>
        <taxon>Bacillota</taxon>
        <taxon>Clostridia</taxon>
        <taxon>Eubacteriales</taxon>
        <taxon>Desulfitobacteriaceae</taxon>
        <taxon>Desulfitobacterium</taxon>
    </lineage>
</organism>
<feature type="transmembrane region" description="Helical" evidence="6">
    <location>
        <begin position="195"/>
        <end position="213"/>
    </location>
</feature>
<evidence type="ECO:0000313" key="7">
    <source>
        <dbReference type="EMBL" id="ACL21310.1"/>
    </source>
</evidence>
<dbReference type="InterPro" id="IPR005496">
    <property type="entry name" value="Integral_membrane_TerC"/>
</dbReference>
<gene>
    <name evidence="7" type="ordered locus">Dhaf_3292</name>
</gene>
<comment type="similarity">
    <text evidence="2">Belongs to the TerC family.</text>
</comment>
<dbReference type="NCBIfam" id="TIGR03717">
    <property type="entry name" value="R_switched_YjbE"/>
    <property type="match status" value="1"/>
</dbReference>
<evidence type="ECO:0000256" key="6">
    <source>
        <dbReference type="SAM" id="Phobius"/>
    </source>
</evidence>
<evidence type="ECO:0000256" key="2">
    <source>
        <dbReference type="ARBA" id="ARBA00007511"/>
    </source>
</evidence>
<feature type="transmembrane region" description="Helical" evidence="6">
    <location>
        <begin position="12"/>
        <end position="33"/>
    </location>
</feature>
<feature type="transmembrane region" description="Helical" evidence="6">
    <location>
        <begin position="162"/>
        <end position="183"/>
    </location>
</feature>
<protein>
    <submittedName>
        <fullName evidence="7">Integral membrane protein TerC</fullName>
    </submittedName>
</protein>
<dbReference type="EMBL" id="CP001336">
    <property type="protein sequence ID" value="ACL21310.1"/>
    <property type="molecule type" value="Genomic_DNA"/>
</dbReference>
<dbReference type="GO" id="GO:0016020">
    <property type="term" value="C:membrane"/>
    <property type="evidence" value="ECO:0007669"/>
    <property type="project" value="UniProtKB-SubCell"/>
</dbReference>
<evidence type="ECO:0000256" key="4">
    <source>
        <dbReference type="ARBA" id="ARBA00022989"/>
    </source>
</evidence>
<feature type="transmembrane region" description="Helical" evidence="6">
    <location>
        <begin position="132"/>
        <end position="150"/>
    </location>
</feature>
<feature type="transmembrane region" description="Helical" evidence="6">
    <location>
        <begin position="101"/>
        <end position="120"/>
    </location>
</feature>
<accession>B8G2G0</accession>
<keyword evidence="3 6" id="KW-0812">Transmembrane</keyword>
<keyword evidence="4 6" id="KW-1133">Transmembrane helix</keyword>
<evidence type="ECO:0000256" key="1">
    <source>
        <dbReference type="ARBA" id="ARBA00004141"/>
    </source>
</evidence>
<feature type="transmembrane region" description="Helical" evidence="6">
    <location>
        <begin position="73"/>
        <end position="89"/>
    </location>
</feature>
<comment type="subcellular location">
    <subcellularLocation>
        <location evidence="1">Membrane</location>
        <topology evidence="1">Multi-pass membrane protein</topology>
    </subcellularLocation>
</comment>
<dbReference type="InterPro" id="IPR022301">
    <property type="entry name" value="Integral_membrane_YjbE"/>
</dbReference>
<proteinExistence type="inferred from homology"/>
<dbReference type="RefSeq" id="WP_011460083.1">
    <property type="nucleotide sequence ID" value="NC_011830.1"/>
</dbReference>
<evidence type="ECO:0000256" key="5">
    <source>
        <dbReference type="ARBA" id="ARBA00023136"/>
    </source>
</evidence>
<keyword evidence="5 6" id="KW-0472">Membrane</keyword>
<evidence type="ECO:0000313" key="8">
    <source>
        <dbReference type="Proteomes" id="UP000007726"/>
    </source>
</evidence>
<evidence type="ECO:0000256" key="3">
    <source>
        <dbReference type="ARBA" id="ARBA00022692"/>
    </source>
</evidence>
<dbReference type="PANTHER" id="PTHR30238">
    <property type="entry name" value="MEMBRANE BOUND PREDICTED REDOX MODULATOR"/>
    <property type="match status" value="1"/>
</dbReference>
<name>B8G2G0_DESHD</name>
<dbReference type="KEGG" id="dhd:Dhaf_3292"/>
<dbReference type="AlphaFoldDB" id="B8G2G0"/>
<dbReference type="Pfam" id="PF03741">
    <property type="entry name" value="TerC"/>
    <property type="match status" value="1"/>
</dbReference>
<feature type="transmembrane region" description="Helical" evidence="6">
    <location>
        <begin position="45"/>
        <end position="67"/>
    </location>
</feature>
<sequence>MELFSPEFFQALFAIVIMDLVLGGDNAIVIGMAARNLPKQQQKKVILFGTGGAILIRTLATLVAVYLLKIPGLMFAGGLLLVWMAYKLLTDEKHDEQVDSAASFWGAIKTIIIADAVMGLDNVLAVAGAAHGHPILVVFGLLISIPIVVWGSTLVIKAINRFPVIIPIGSAVITHTAVTMLVHEKFVVNIIGESALIEWGLSAVLIAGVLYLGHRTNKKKVLEAAKNAA</sequence>